<comment type="caution">
    <text evidence="6">The sequence shown here is derived from an EMBL/GenBank/DDBJ whole genome shotgun (WGS) entry which is preliminary data.</text>
</comment>
<dbReference type="GO" id="GO:0031490">
    <property type="term" value="F:chromatin DNA binding"/>
    <property type="evidence" value="ECO:0007669"/>
    <property type="project" value="TreeGrafter"/>
</dbReference>
<feature type="domain" description="JmjC" evidence="5">
    <location>
        <begin position="886"/>
        <end position="1063"/>
    </location>
</feature>
<dbReference type="PROSITE" id="PS51184">
    <property type="entry name" value="JMJC"/>
    <property type="match status" value="1"/>
</dbReference>
<dbReference type="GO" id="GO:0032454">
    <property type="term" value="F:histone H3K9 demethylase activity"/>
    <property type="evidence" value="ECO:0007669"/>
    <property type="project" value="InterPro"/>
</dbReference>
<dbReference type="OrthoDB" id="1667110at2759"/>
<sequence>MQAGDVVAAWARARCAAGGAVSSDEVEQLARVCGVADVAAAVERADCGVVLRRRGRGWQAAGRPSGSAPAEAARLVAAFPHFLQQQWWRSEGAGLDAAQAAVVARLARLAFEARGGSAAGGGGGGGDLLHPMACVAAFQIATGALPRGPADLAHVRLAWVSEIARLRAGVRRADGADAAVSPKRRPSMAIRGRGKRMRASPPPPPLLLGRAAEPGLEPGPEPVVAVIKARARVYPEVLIEPRARTRPRPVLEPEKPLPELARAASTPAKASAGLGGGAVVPADADRVPSPSATAPAEPDAPPAEAAESDGALSEEVMESGTAPDRTAGEDAAGADGDGPQQQQLLQKIDATGEVVRIARAGNRAEMAQVVGGDAAFVPLVFPRAGDEPAHVMTGERGVRDSLTGLPLHQAALDGFPEPVDPERWLRQQRIKYGGWESDGWRVTAVENVVQQRPCRSAGPRGAPVCRGCLARCRGADSSCGFAGVRVFTALRLRRVGGDRKRLTRFLLVPMLLRDPEPAPRHRTAAPALDLDLDLDLADPAAAYCLLMTARALLPALDAVRALAGDDAYPAGVGFRAHPRIGCSGAPRVLRAAAAGSRQFCDQCMTSIMGAYLVCAQCQAELCAQCFAEWDDGSVAAAPRVVETGRGVPPTPRIGVCHRSHTRHGARLSALARHRRSQFVRVAQFAPADVAAVAARARDAEAMRCALACAVDCGGPVAARELGAFDARVQQLCQAARRAHALDEWEMPVVSVDAGAMTAREFSRLWQRGHVIVVRGLLGRLDARIWEPQWWIRCFGAEAVRVLDCARGAEPVGEWPLRDFYRLFDGDDRHAALFAAPSDPEWPARRARVERGILKLKDWPPADDFQARLPEHFERFMAALPFPEYTQRRGRLNLANRLPRECVPPDLGPKLYCAYGSSDAEGGVGTTNLHCDMADAVNVMAYAAASNGSRDGGAAAVWDIYPPEMLANVRTFIREAKAAAGQHVDDPIHDQSTFLTRPQRRALYERFGADACCYRVYQNPGDAVFVPAGSAHQVCNYAAAVKVAMDFVSPERVDHCRQLTAEFRRLDRTHPRSRDLLQLNSILWWTFAGGADCG</sequence>
<organism evidence="6 7">
    <name type="scientific">Coemansia javaensis</name>
    <dbReference type="NCBI Taxonomy" id="2761396"/>
    <lineage>
        <taxon>Eukaryota</taxon>
        <taxon>Fungi</taxon>
        <taxon>Fungi incertae sedis</taxon>
        <taxon>Zoopagomycota</taxon>
        <taxon>Kickxellomycotina</taxon>
        <taxon>Kickxellomycetes</taxon>
        <taxon>Kickxellales</taxon>
        <taxon>Kickxellaceae</taxon>
        <taxon>Coemansia</taxon>
    </lineage>
</organism>
<protein>
    <recommendedName>
        <fullName evidence="5">JmjC domain-containing protein</fullName>
    </recommendedName>
</protein>
<reference evidence="6" key="1">
    <citation type="submission" date="2022-07" db="EMBL/GenBank/DDBJ databases">
        <title>Phylogenomic reconstructions and comparative analyses of Kickxellomycotina fungi.</title>
        <authorList>
            <person name="Reynolds N.K."/>
            <person name="Stajich J.E."/>
            <person name="Barry K."/>
            <person name="Grigoriev I.V."/>
            <person name="Crous P."/>
            <person name="Smith M.E."/>
        </authorList>
    </citation>
    <scope>NUCLEOTIDE SEQUENCE</scope>
    <source>
        <strain evidence="6">NBRC 105414</strain>
    </source>
</reference>
<gene>
    <name evidence="6" type="ORF">H4R18_005223</name>
</gene>
<dbReference type="GO" id="GO:0046872">
    <property type="term" value="F:metal ion binding"/>
    <property type="evidence" value="ECO:0007669"/>
    <property type="project" value="UniProtKB-KW"/>
</dbReference>
<feature type="compositionally biased region" description="Low complexity" evidence="4">
    <location>
        <begin position="288"/>
        <end position="305"/>
    </location>
</feature>
<dbReference type="PANTHER" id="PTHR12549:SF38">
    <property type="entry name" value="JMJC DOMAIN-CONTAINING HISTONE DEMETHYLASE 2, ISOFORM A"/>
    <property type="match status" value="1"/>
</dbReference>
<keyword evidence="7" id="KW-1185">Reference proteome</keyword>
<keyword evidence="3" id="KW-0539">Nucleus</keyword>
<dbReference type="AlphaFoldDB" id="A0A9W8H268"/>
<dbReference type="SUPFAM" id="SSF51197">
    <property type="entry name" value="Clavaminate synthase-like"/>
    <property type="match status" value="1"/>
</dbReference>
<feature type="region of interest" description="Disordered" evidence="4">
    <location>
        <begin position="190"/>
        <end position="217"/>
    </location>
</feature>
<dbReference type="InterPro" id="IPR003347">
    <property type="entry name" value="JmjC_dom"/>
</dbReference>
<feature type="compositionally biased region" description="Basic and acidic residues" evidence="4">
    <location>
        <begin position="247"/>
        <end position="257"/>
    </location>
</feature>
<dbReference type="GO" id="GO:0000785">
    <property type="term" value="C:chromatin"/>
    <property type="evidence" value="ECO:0007669"/>
    <property type="project" value="TreeGrafter"/>
</dbReference>
<dbReference type="InterPro" id="IPR045109">
    <property type="entry name" value="LSDs-like"/>
</dbReference>
<dbReference type="EMBL" id="JANBUL010000300">
    <property type="protein sequence ID" value="KAJ2777295.1"/>
    <property type="molecule type" value="Genomic_DNA"/>
</dbReference>
<dbReference type="SMART" id="SM00558">
    <property type="entry name" value="JmjC"/>
    <property type="match status" value="1"/>
</dbReference>
<evidence type="ECO:0000256" key="4">
    <source>
        <dbReference type="SAM" id="MobiDB-lite"/>
    </source>
</evidence>
<keyword evidence="2" id="KW-0479">Metal-binding</keyword>
<name>A0A9W8H268_9FUNG</name>
<feature type="compositionally biased region" description="Low complexity" evidence="4">
    <location>
        <begin position="207"/>
        <end position="217"/>
    </location>
</feature>
<comment type="subcellular location">
    <subcellularLocation>
        <location evidence="1">Nucleus</location>
    </subcellularLocation>
</comment>
<evidence type="ECO:0000256" key="1">
    <source>
        <dbReference type="ARBA" id="ARBA00004123"/>
    </source>
</evidence>
<dbReference type="GO" id="GO:0003712">
    <property type="term" value="F:transcription coregulator activity"/>
    <property type="evidence" value="ECO:0007669"/>
    <property type="project" value="TreeGrafter"/>
</dbReference>
<dbReference type="GO" id="GO:0006357">
    <property type="term" value="P:regulation of transcription by RNA polymerase II"/>
    <property type="evidence" value="ECO:0007669"/>
    <property type="project" value="TreeGrafter"/>
</dbReference>
<evidence type="ECO:0000313" key="6">
    <source>
        <dbReference type="EMBL" id="KAJ2777295.1"/>
    </source>
</evidence>
<evidence type="ECO:0000256" key="2">
    <source>
        <dbReference type="ARBA" id="ARBA00022723"/>
    </source>
</evidence>
<feature type="compositionally biased region" description="Low complexity" evidence="4">
    <location>
        <begin position="329"/>
        <end position="342"/>
    </location>
</feature>
<accession>A0A9W8H268</accession>
<evidence type="ECO:0000256" key="3">
    <source>
        <dbReference type="ARBA" id="ARBA00023242"/>
    </source>
</evidence>
<feature type="compositionally biased region" description="Low complexity" evidence="4">
    <location>
        <begin position="258"/>
        <end position="272"/>
    </location>
</feature>
<feature type="region of interest" description="Disordered" evidence="4">
    <location>
        <begin position="247"/>
        <end position="342"/>
    </location>
</feature>
<dbReference type="Proteomes" id="UP001140217">
    <property type="component" value="Unassembled WGS sequence"/>
</dbReference>
<proteinExistence type="predicted"/>
<dbReference type="PANTHER" id="PTHR12549">
    <property type="entry name" value="JMJC DOMAIN-CONTAINING HISTONE DEMETHYLATION PROTEIN"/>
    <property type="match status" value="1"/>
</dbReference>
<dbReference type="Gene3D" id="2.60.120.650">
    <property type="entry name" value="Cupin"/>
    <property type="match status" value="1"/>
</dbReference>
<dbReference type="Pfam" id="PF02373">
    <property type="entry name" value="JmjC"/>
    <property type="match status" value="1"/>
</dbReference>
<evidence type="ECO:0000259" key="5">
    <source>
        <dbReference type="PROSITE" id="PS51184"/>
    </source>
</evidence>
<dbReference type="GO" id="GO:0000118">
    <property type="term" value="C:histone deacetylase complex"/>
    <property type="evidence" value="ECO:0007669"/>
    <property type="project" value="TreeGrafter"/>
</dbReference>
<evidence type="ECO:0000313" key="7">
    <source>
        <dbReference type="Proteomes" id="UP001140217"/>
    </source>
</evidence>